<organism evidence="8 9">
    <name type="scientific">Coccomyxa subellipsoidea</name>
    <dbReference type="NCBI Taxonomy" id="248742"/>
    <lineage>
        <taxon>Eukaryota</taxon>
        <taxon>Viridiplantae</taxon>
        <taxon>Chlorophyta</taxon>
        <taxon>core chlorophytes</taxon>
        <taxon>Trebouxiophyceae</taxon>
        <taxon>Trebouxiophyceae incertae sedis</taxon>
        <taxon>Coccomyxaceae</taxon>
        <taxon>Coccomyxa</taxon>
    </lineage>
</organism>
<evidence type="ECO:0000313" key="8">
    <source>
        <dbReference type="EMBL" id="KAK9916341.1"/>
    </source>
</evidence>
<comment type="catalytic activity">
    <reaction evidence="7">
        <text>diphosphate + H2O = 2 phosphate + H(+)</text>
        <dbReference type="Rhea" id="RHEA:24576"/>
        <dbReference type="ChEBI" id="CHEBI:15377"/>
        <dbReference type="ChEBI" id="CHEBI:15378"/>
        <dbReference type="ChEBI" id="CHEBI:33019"/>
        <dbReference type="ChEBI" id="CHEBI:43474"/>
        <dbReference type="EC" id="3.6.1.1"/>
    </reaction>
</comment>
<evidence type="ECO:0000256" key="1">
    <source>
        <dbReference type="ARBA" id="ARBA00001946"/>
    </source>
</evidence>
<evidence type="ECO:0000313" key="9">
    <source>
        <dbReference type="Proteomes" id="UP001491310"/>
    </source>
</evidence>
<evidence type="ECO:0000256" key="3">
    <source>
        <dbReference type="ARBA" id="ARBA00012146"/>
    </source>
</evidence>
<evidence type="ECO:0000256" key="5">
    <source>
        <dbReference type="ARBA" id="ARBA00022801"/>
    </source>
</evidence>
<keyword evidence="6" id="KW-0460">Magnesium</keyword>
<dbReference type="InterPro" id="IPR036649">
    <property type="entry name" value="Pyrophosphatase_sf"/>
</dbReference>
<evidence type="ECO:0000256" key="4">
    <source>
        <dbReference type="ARBA" id="ARBA00022723"/>
    </source>
</evidence>
<gene>
    <name evidence="8" type="ORF">WJX75_001510</name>
</gene>
<sequence length="319" mass="34903">MATQLYKTAHGTQWDAVLNPSTLPSDRDAGLSKLLGLPTEAQKGTSGSQTLQRYASVLLMIPSQESGEDLISALKLGDSQYTSRTEGESGTLAFRTFLQACPEQGADVSPWHDVALRNDDGTLNFVCEIPKDTWAKFEVATGEERNPIKQDVKAGVPRFYVYSIPWNYGMLPQTWEDPSAAHDGLPGNGGDNDPVDVVEIGGTPLETAGVYSVKALGAYAMIDGGELDWKVICIRADHPLAPKLNDITDVEREMPGELEKIMVWFRDYKIPDGKPANAFGFDSKPVNEIYAQAVVEETHKAYSYLRSGARMNDGELSLQ</sequence>
<dbReference type="Pfam" id="PF00719">
    <property type="entry name" value="Pyrophosphatase"/>
    <property type="match status" value="1"/>
</dbReference>
<name>A0ABR2YXI2_9CHLO</name>
<keyword evidence="9" id="KW-1185">Reference proteome</keyword>
<proteinExistence type="inferred from homology"/>
<dbReference type="CDD" id="cd00412">
    <property type="entry name" value="pyrophosphatase"/>
    <property type="match status" value="1"/>
</dbReference>
<dbReference type="SUPFAM" id="SSF50324">
    <property type="entry name" value="Inorganic pyrophosphatase"/>
    <property type="match status" value="1"/>
</dbReference>
<comment type="similarity">
    <text evidence="2">Belongs to the PPase family.</text>
</comment>
<keyword evidence="4" id="KW-0479">Metal-binding</keyword>
<evidence type="ECO:0000256" key="7">
    <source>
        <dbReference type="ARBA" id="ARBA00047820"/>
    </source>
</evidence>
<dbReference type="Gene3D" id="3.90.80.10">
    <property type="entry name" value="Inorganic pyrophosphatase"/>
    <property type="match status" value="1"/>
</dbReference>
<dbReference type="InterPro" id="IPR008162">
    <property type="entry name" value="Pyrophosphatase"/>
</dbReference>
<accession>A0ABR2YXI2</accession>
<dbReference type="EMBL" id="JALJOT010000003">
    <property type="protein sequence ID" value="KAK9916341.1"/>
    <property type="molecule type" value="Genomic_DNA"/>
</dbReference>
<evidence type="ECO:0000256" key="2">
    <source>
        <dbReference type="ARBA" id="ARBA00006220"/>
    </source>
</evidence>
<dbReference type="Proteomes" id="UP001491310">
    <property type="component" value="Unassembled WGS sequence"/>
</dbReference>
<dbReference type="PANTHER" id="PTHR10286">
    <property type="entry name" value="INORGANIC PYROPHOSPHATASE"/>
    <property type="match status" value="1"/>
</dbReference>
<dbReference type="PROSITE" id="PS00387">
    <property type="entry name" value="PPASE"/>
    <property type="match status" value="1"/>
</dbReference>
<protein>
    <recommendedName>
        <fullName evidence="3">inorganic diphosphatase</fullName>
        <ecNumber evidence="3">3.6.1.1</ecNumber>
    </recommendedName>
</protein>
<reference evidence="8 9" key="1">
    <citation type="journal article" date="2024" name="Nat. Commun.">
        <title>Phylogenomics reveals the evolutionary origins of lichenization in chlorophyte algae.</title>
        <authorList>
            <person name="Puginier C."/>
            <person name="Libourel C."/>
            <person name="Otte J."/>
            <person name="Skaloud P."/>
            <person name="Haon M."/>
            <person name="Grisel S."/>
            <person name="Petersen M."/>
            <person name="Berrin J.G."/>
            <person name="Delaux P.M."/>
            <person name="Dal Grande F."/>
            <person name="Keller J."/>
        </authorList>
    </citation>
    <scope>NUCLEOTIDE SEQUENCE [LARGE SCALE GENOMIC DNA]</scope>
    <source>
        <strain evidence="8 9">SAG 216-7</strain>
    </source>
</reference>
<dbReference type="EC" id="3.6.1.1" evidence="3"/>
<evidence type="ECO:0000256" key="6">
    <source>
        <dbReference type="ARBA" id="ARBA00022842"/>
    </source>
</evidence>
<comment type="cofactor">
    <cofactor evidence="1">
        <name>Mg(2+)</name>
        <dbReference type="ChEBI" id="CHEBI:18420"/>
    </cofactor>
</comment>
<comment type="caution">
    <text evidence="8">The sequence shown here is derived from an EMBL/GenBank/DDBJ whole genome shotgun (WGS) entry which is preliminary data.</text>
</comment>
<keyword evidence="5" id="KW-0378">Hydrolase</keyword>